<sequence length="80" mass="8714">MSNKTTMILTFIVTVVVPFIQEVVDLIEALKGKSTSNTVTAKKVASDFQADVSEVLTPVVSKKDSSKGSSRFFGSWRDSK</sequence>
<accession>A0A8S5NN70</accession>
<protein>
    <submittedName>
        <fullName evidence="1">Uncharacterized protein</fullName>
    </submittedName>
</protein>
<evidence type="ECO:0000313" key="1">
    <source>
        <dbReference type="EMBL" id="DAD95812.1"/>
    </source>
</evidence>
<name>A0A8S5NN70_9VIRU</name>
<proteinExistence type="predicted"/>
<dbReference type="EMBL" id="BK015203">
    <property type="protein sequence ID" value="DAD95812.1"/>
    <property type="molecule type" value="Genomic_DNA"/>
</dbReference>
<organism evidence="1">
    <name type="scientific">Microviridae sp. ctn4Z9</name>
    <dbReference type="NCBI Taxonomy" id="2826744"/>
    <lineage>
        <taxon>Viruses</taxon>
        <taxon>Monodnaviria</taxon>
        <taxon>Sangervirae</taxon>
        <taxon>Phixviricota</taxon>
        <taxon>Malgrandaviricetes</taxon>
        <taxon>Petitvirales</taxon>
        <taxon>Microviridae</taxon>
    </lineage>
</organism>
<reference evidence="1" key="1">
    <citation type="journal article" date="2021" name="Proc. Natl. Acad. Sci. U.S.A.">
        <title>A Catalog of Tens of Thousands of Viruses from Human Metagenomes Reveals Hidden Associations with Chronic Diseases.</title>
        <authorList>
            <person name="Tisza M.J."/>
            <person name="Buck C.B."/>
        </authorList>
    </citation>
    <scope>NUCLEOTIDE SEQUENCE</scope>
    <source>
        <strain evidence="1">Ctn4Z9</strain>
    </source>
</reference>